<dbReference type="OrthoDB" id="9811153at2"/>
<dbReference type="AlphaFoldDB" id="A0A1K2HYT4"/>
<dbReference type="EMBL" id="FPKU01000002">
    <property type="protein sequence ID" value="SFZ85126.1"/>
    <property type="molecule type" value="Genomic_DNA"/>
</dbReference>
<evidence type="ECO:0000259" key="1">
    <source>
        <dbReference type="Pfam" id="PF07883"/>
    </source>
</evidence>
<dbReference type="InterPro" id="IPR052535">
    <property type="entry name" value="Bacilysin_H2HPP_isomerase"/>
</dbReference>
<proteinExistence type="predicted"/>
<dbReference type="InterPro" id="IPR014710">
    <property type="entry name" value="RmlC-like_jellyroll"/>
</dbReference>
<name>A0A1K2HYT4_9HYPH</name>
<accession>A0A1K2HYT4</accession>
<organism evidence="2 3">
    <name type="scientific">Devosia enhydra</name>
    <dbReference type="NCBI Taxonomy" id="665118"/>
    <lineage>
        <taxon>Bacteria</taxon>
        <taxon>Pseudomonadati</taxon>
        <taxon>Pseudomonadota</taxon>
        <taxon>Alphaproteobacteria</taxon>
        <taxon>Hyphomicrobiales</taxon>
        <taxon>Devosiaceae</taxon>
        <taxon>Devosia</taxon>
    </lineage>
</organism>
<evidence type="ECO:0000313" key="2">
    <source>
        <dbReference type="EMBL" id="SFZ85126.1"/>
    </source>
</evidence>
<sequence length="117" mass="13005">MAEAHSPTFNEGKDIPWRDFGEGRRQQILAYRDDLMMVRFEFAAGSVGEPHRHPHSQCAYVEKGVFDMTIDGVTRRLGPGSAYVVDPDVLHGVVCIEAGSMIDCFTPHRADFIAAKP</sequence>
<dbReference type="PIRSF" id="PIRSF029883">
    <property type="entry name" value="KdgF"/>
    <property type="match status" value="1"/>
</dbReference>
<feature type="domain" description="Cupin type-2" evidence="1">
    <location>
        <begin position="39"/>
        <end position="97"/>
    </location>
</feature>
<dbReference type="InterPro" id="IPR025499">
    <property type="entry name" value="KdgF"/>
</dbReference>
<dbReference type="InterPro" id="IPR011051">
    <property type="entry name" value="RmlC_Cupin_sf"/>
</dbReference>
<dbReference type="PANTHER" id="PTHR40112:SF1">
    <property type="entry name" value="H2HPP ISOMERASE"/>
    <property type="match status" value="1"/>
</dbReference>
<dbReference type="CDD" id="cd02238">
    <property type="entry name" value="cupin_KdgF"/>
    <property type="match status" value="1"/>
</dbReference>
<gene>
    <name evidence="2" type="ORF">SAMN02983003_2399</name>
</gene>
<dbReference type="Proteomes" id="UP000183447">
    <property type="component" value="Unassembled WGS sequence"/>
</dbReference>
<keyword evidence="3" id="KW-1185">Reference proteome</keyword>
<dbReference type="Pfam" id="PF07883">
    <property type="entry name" value="Cupin_2"/>
    <property type="match status" value="1"/>
</dbReference>
<dbReference type="SUPFAM" id="SSF51182">
    <property type="entry name" value="RmlC-like cupins"/>
    <property type="match status" value="1"/>
</dbReference>
<dbReference type="PANTHER" id="PTHR40112">
    <property type="entry name" value="H2HPP ISOMERASE"/>
    <property type="match status" value="1"/>
</dbReference>
<dbReference type="Gene3D" id="2.60.120.10">
    <property type="entry name" value="Jelly Rolls"/>
    <property type="match status" value="1"/>
</dbReference>
<dbReference type="InterPro" id="IPR013096">
    <property type="entry name" value="Cupin_2"/>
</dbReference>
<dbReference type="RefSeq" id="WP_072343140.1">
    <property type="nucleotide sequence ID" value="NZ_FPKU01000002.1"/>
</dbReference>
<evidence type="ECO:0000313" key="3">
    <source>
        <dbReference type="Proteomes" id="UP000183447"/>
    </source>
</evidence>
<dbReference type="STRING" id="665118.SAMN02983003_2399"/>
<reference evidence="2 3" key="1">
    <citation type="submission" date="2016-11" db="EMBL/GenBank/DDBJ databases">
        <authorList>
            <person name="Jaros S."/>
            <person name="Januszkiewicz K."/>
            <person name="Wedrychowicz H."/>
        </authorList>
    </citation>
    <scope>NUCLEOTIDE SEQUENCE [LARGE SCALE GENOMIC DNA]</scope>
    <source>
        <strain evidence="2 3">ATCC 23634</strain>
    </source>
</reference>
<protein>
    <submittedName>
        <fullName evidence="2">Cupin domain-containing protein</fullName>
    </submittedName>
</protein>